<reference evidence="2" key="1">
    <citation type="journal article" date="2016" name="Nat. Biotechnol.">
        <title>Sequencing wild and cultivated cassava and related species reveals extensive interspecific hybridization and genetic diversity.</title>
        <authorList>
            <person name="Bredeson J.V."/>
            <person name="Lyons J.B."/>
            <person name="Prochnik S.E."/>
            <person name="Wu G.A."/>
            <person name="Ha C.M."/>
            <person name="Edsinger-Gonzales E."/>
            <person name="Grimwood J."/>
            <person name="Schmutz J."/>
            <person name="Rabbi I.Y."/>
            <person name="Egesi C."/>
            <person name="Nauluvula P."/>
            <person name="Lebot V."/>
            <person name="Ndunguru J."/>
            <person name="Mkamilo G."/>
            <person name="Bart R.S."/>
            <person name="Setter T.L."/>
            <person name="Gleadow R.M."/>
            <person name="Kulakow P."/>
            <person name="Ferguson M.E."/>
            <person name="Rounsley S."/>
            <person name="Rokhsar D.S."/>
        </authorList>
    </citation>
    <scope>NUCLEOTIDE SEQUENCE [LARGE SCALE GENOMIC DNA]</scope>
    <source>
        <strain evidence="2">cv. AM560-2</strain>
    </source>
</reference>
<sequence>MVSNSAMAIDQAACDGDRPRRARSRSTRVAGDELTGDVSDRQERCERQAMDRPAKVASDDEVQAMDQPTIGALPDVSSGSC</sequence>
<accession>A0ACB7HRS9</accession>
<protein>
    <submittedName>
        <fullName evidence="1">Uncharacterized protein</fullName>
    </submittedName>
</protein>
<organism evidence="1 2">
    <name type="scientific">Manihot esculenta</name>
    <name type="common">Cassava</name>
    <name type="synonym">Jatropha manihot</name>
    <dbReference type="NCBI Taxonomy" id="3983"/>
    <lineage>
        <taxon>Eukaryota</taxon>
        <taxon>Viridiplantae</taxon>
        <taxon>Streptophyta</taxon>
        <taxon>Embryophyta</taxon>
        <taxon>Tracheophyta</taxon>
        <taxon>Spermatophyta</taxon>
        <taxon>Magnoliopsida</taxon>
        <taxon>eudicotyledons</taxon>
        <taxon>Gunneridae</taxon>
        <taxon>Pentapetalae</taxon>
        <taxon>rosids</taxon>
        <taxon>fabids</taxon>
        <taxon>Malpighiales</taxon>
        <taxon>Euphorbiaceae</taxon>
        <taxon>Crotonoideae</taxon>
        <taxon>Manihoteae</taxon>
        <taxon>Manihot</taxon>
    </lineage>
</organism>
<name>A0ACB7HRS9_MANES</name>
<evidence type="ECO:0000313" key="1">
    <source>
        <dbReference type="EMBL" id="KAG8653561.1"/>
    </source>
</evidence>
<keyword evidence="2" id="KW-1185">Reference proteome</keyword>
<proteinExistence type="predicted"/>
<dbReference type="EMBL" id="CM004391">
    <property type="protein sequence ID" value="KAG8653561.1"/>
    <property type="molecule type" value="Genomic_DNA"/>
</dbReference>
<evidence type="ECO:0000313" key="2">
    <source>
        <dbReference type="Proteomes" id="UP000091857"/>
    </source>
</evidence>
<dbReference type="Proteomes" id="UP000091857">
    <property type="component" value="Chromosome 5"/>
</dbReference>
<comment type="caution">
    <text evidence="1">The sequence shown here is derived from an EMBL/GenBank/DDBJ whole genome shotgun (WGS) entry which is preliminary data.</text>
</comment>
<gene>
    <name evidence="1" type="ORF">MANES_05G033601v8</name>
</gene>